<dbReference type="GO" id="GO:0005759">
    <property type="term" value="C:mitochondrial matrix"/>
    <property type="evidence" value="ECO:0007669"/>
    <property type="project" value="TreeGrafter"/>
</dbReference>
<dbReference type="Gene3D" id="3.40.30.10">
    <property type="entry name" value="Glutaredoxin"/>
    <property type="match status" value="1"/>
</dbReference>
<evidence type="ECO:0000256" key="5">
    <source>
        <dbReference type="ARBA" id="ARBA00023284"/>
    </source>
</evidence>
<sequence length="201" mass="22273">MRGYSAKTVLTCSRAALRTNVRLFPRVGSNPKVSIKAPMVCRNHLFEIKPIQLQTQMQQCYFSSRVNGDGSDSDFAPESKVKTDPNDEDGMKKFLKSAVDNHDVLLFMKGSPEAPQCGFSAKVSQILRAENVDFSSADVLANPEVREGIKAFSDWPTIPQLYVQGEFVGGCDIVSDMYETGELSELLEPVKQKQKEAKSES</sequence>
<dbReference type="SUPFAM" id="SSF52833">
    <property type="entry name" value="Thioredoxin-like"/>
    <property type="match status" value="1"/>
</dbReference>
<dbReference type="PANTHER" id="PTHR10293">
    <property type="entry name" value="GLUTAREDOXIN FAMILY MEMBER"/>
    <property type="match status" value="1"/>
</dbReference>
<evidence type="ECO:0000259" key="7">
    <source>
        <dbReference type="Pfam" id="PF00462"/>
    </source>
</evidence>
<evidence type="ECO:0000256" key="3">
    <source>
        <dbReference type="ARBA" id="ARBA00023004"/>
    </source>
</evidence>
<name>A0A7S3LH23_9STRA</name>
<keyword evidence="4" id="KW-0411">Iron-sulfur</keyword>
<dbReference type="GO" id="GO:0046872">
    <property type="term" value="F:metal ion binding"/>
    <property type="evidence" value="ECO:0007669"/>
    <property type="project" value="UniProtKB-KW"/>
</dbReference>
<evidence type="ECO:0000313" key="8">
    <source>
        <dbReference type="EMBL" id="CAE0430819.1"/>
    </source>
</evidence>
<keyword evidence="5" id="KW-0676">Redox-active center</keyword>
<keyword evidence="1" id="KW-0001">2Fe-2S</keyword>
<keyword evidence="2" id="KW-0479">Metal-binding</keyword>
<dbReference type="InterPro" id="IPR036249">
    <property type="entry name" value="Thioredoxin-like_sf"/>
</dbReference>
<feature type="compositionally biased region" description="Basic and acidic residues" evidence="6">
    <location>
        <begin position="77"/>
        <end position="88"/>
    </location>
</feature>
<dbReference type="NCBIfam" id="TIGR00365">
    <property type="entry name" value="Grx4 family monothiol glutaredoxin"/>
    <property type="match status" value="1"/>
</dbReference>
<dbReference type="PROSITE" id="PS51354">
    <property type="entry name" value="GLUTAREDOXIN_2"/>
    <property type="match status" value="1"/>
</dbReference>
<reference evidence="8" key="1">
    <citation type="submission" date="2021-01" db="EMBL/GenBank/DDBJ databases">
        <authorList>
            <person name="Corre E."/>
            <person name="Pelletier E."/>
            <person name="Niang G."/>
            <person name="Scheremetjew M."/>
            <person name="Finn R."/>
            <person name="Kale V."/>
            <person name="Holt S."/>
            <person name="Cochrane G."/>
            <person name="Meng A."/>
            <person name="Brown T."/>
            <person name="Cohen L."/>
        </authorList>
    </citation>
    <scope>NUCLEOTIDE SEQUENCE</scope>
    <source>
        <strain evidence="8">GSBS06</strain>
    </source>
</reference>
<gene>
    <name evidence="8" type="ORF">ASTO00021_LOCUS1176</name>
</gene>
<evidence type="ECO:0000256" key="6">
    <source>
        <dbReference type="SAM" id="MobiDB-lite"/>
    </source>
</evidence>
<keyword evidence="3" id="KW-0408">Iron</keyword>
<feature type="domain" description="Glutaredoxin" evidence="7">
    <location>
        <begin position="104"/>
        <end position="168"/>
    </location>
</feature>
<dbReference type="AlphaFoldDB" id="A0A7S3LH23"/>
<dbReference type="FunFam" id="3.40.30.10:FF:000005">
    <property type="entry name" value="Glutaredoxin 5"/>
    <property type="match status" value="1"/>
</dbReference>
<evidence type="ECO:0000256" key="2">
    <source>
        <dbReference type="ARBA" id="ARBA00022723"/>
    </source>
</evidence>
<accession>A0A7S3LH23</accession>
<dbReference type="PANTHER" id="PTHR10293:SF16">
    <property type="entry name" value="GLUTAREDOXIN-RELATED PROTEIN 5, MITOCHONDRIAL"/>
    <property type="match status" value="1"/>
</dbReference>
<protein>
    <recommendedName>
        <fullName evidence="7">Glutaredoxin domain-containing protein</fullName>
    </recommendedName>
</protein>
<organism evidence="8">
    <name type="scientific">Aplanochytrium stocchinoi</name>
    <dbReference type="NCBI Taxonomy" id="215587"/>
    <lineage>
        <taxon>Eukaryota</taxon>
        <taxon>Sar</taxon>
        <taxon>Stramenopiles</taxon>
        <taxon>Bigyra</taxon>
        <taxon>Labyrinthulomycetes</taxon>
        <taxon>Thraustochytrida</taxon>
        <taxon>Thraustochytriidae</taxon>
        <taxon>Aplanochytrium</taxon>
    </lineage>
</organism>
<evidence type="ECO:0000256" key="4">
    <source>
        <dbReference type="ARBA" id="ARBA00023014"/>
    </source>
</evidence>
<dbReference type="CDD" id="cd03028">
    <property type="entry name" value="GRX_PICOT_like"/>
    <property type="match status" value="1"/>
</dbReference>
<dbReference type="EMBL" id="HBIN01001858">
    <property type="protein sequence ID" value="CAE0430819.1"/>
    <property type="molecule type" value="Transcribed_RNA"/>
</dbReference>
<dbReference type="GO" id="GO:0051537">
    <property type="term" value="F:2 iron, 2 sulfur cluster binding"/>
    <property type="evidence" value="ECO:0007669"/>
    <property type="project" value="UniProtKB-KW"/>
</dbReference>
<evidence type="ECO:0000256" key="1">
    <source>
        <dbReference type="ARBA" id="ARBA00022714"/>
    </source>
</evidence>
<dbReference type="InterPro" id="IPR033658">
    <property type="entry name" value="GRX_PICOT-like"/>
</dbReference>
<dbReference type="Pfam" id="PF00462">
    <property type="entry name" value="Glutaredoxin"/>
    <property type="match status" value="1"/>
</dbReference>
<feature type="region of interest" description="Disordered" evidence="6">
    <location>
        <begin position="69"/>
        <end position="88"/>
    </location>
</feature>
<dbReference type="InterPro" id="IPR002109">
    <property type="entry name" value="Glutaredoxin"/>
</dbReference>
<proteinExistence type="predicted"/>
<dbReference type="InterPro" id="IPR004480">
    <property type="entry name" value="Monothiol_GRX-rel"/>
</dbReference>